<name>A0A0V0QUY9_PSEPJ</name>
<dbReference type="Proteomes" id="UP000054937">
    <property type="component" value="Unassembled WGS sequence"/>
</dbReference>
<evidence type="ECO:0000313" key="3">
    <source>
        <dbReference type="EMBL" id="KRX06017.1"/>
    </source>
</evidence>
<dbReference type="Gene3D" id="1.20.1270.60">
    <property type="entry name" value="Arfaptin homology (AH) domain/BAR domain"/>
    <property type="match status" value="1"/>
</dbReference>
<comment type="caution">
    <text evidence="3">The sequence shown here is derived from an EMBL/GenBank/DDBJ whole genome shotgun (WGS) entry which is preliminary data.</text>
</comment>
<protein>
    <recommendedName>
        <fullName evidence="5">F-BAR domain-containing protein</fullName>
    </recommendedName>
</protein>
<keyword evidence="4" id="KW-1185">Reference proteome</keyword>
<feature type="coiled-coil region" evidence="1">
    <location>
        <begin position="253"/>
        <end position="290"/>
    </location>
</feature>
<accession>A0A0V0QUY9</accession>
<dbReference type="EMBL" id="LDAU01000102">
    <property type="protein sequence ID" value="KRX06017.1"/>
    <property type="molecule type" value="Genomic_DNA"/>
</dbReference>
<evidence type="ECO:0000313" key="4">
    <source>
        <dbReference type="Proteomes" id="UP000054937"/>
    </source>
</evidence>
<evidence type="ECO:0000256" key="2">
    <source>
        <dbReference type="SAM" id="MobiDB-lite"/>
    </source>
</evidence>
<dbReference type="InParanoid" id="A0A0V0QUY9"/>
<sequence>MVSYIKKNFQNRFDLLKVHSTERRKLVEDFSKIIDEISNTEEQYARRLSYISIQIEKITQVRGNHLCANLFSQLLQTYKKQATEANITALRLKKEISLEIKSAIQNQNQVSTSLIQQGKNLQDGLQQRTQEIEKDIIMDKFQQQEDKRCELVHKSIFDLVNTTQSYKKESWQQMEKLQKNIAQVDLFGGTQEFIKQNKYPMPLFQKLTFYPLQTFNQQALTKYKQKQGYLQGQEIKKQEPLQNKQITENIDEEPQMKNNLLEQKEEIVQIENQKTSLQKIEKKLDDENISYEQNAYLYEKLLEKKNQKYSQIFYDIISNEQLPKSLPQELNGFLFENENIQFYTQNNQQDENEHNQNGNNDDQLIKQDIQNQFIHHPSQKLISKKLSEESKCIQIAQIILKAYKGKQIDDQQLLSSLKNFDSKILNKIMVLSLSYHKEVFKEQEQFTQQENTSQVKQISQTDEQKEQNQDKIENQEKNQNQEQKKKLVKIKQFLQEGLLYHQLWQQKDYWQTSIFESIMDQIDQQQVYLSQTTESTQQTAQRERSILFAQISFQIENMLLFHHPLNQTKDIIEFNLKHFDLGKEQINIIYERIKEYEQKNKLETTAFDSLKQSAKSLFGI</sequence>
<dbReference type="InterPro" id="IPR027267">
    <property type="entry name" value="AH/BAR_dom_sf"/>
</dbReference>
<organism evidence="3 4">
    <name type="scientific">Pseudocohnilembus persalinus</name>
    <name type="common">Ciliate</name>
    <dbReference type="NCBI Taxonomy" id="266149"/>
    <lineage>
        <taxon>Eukaryota</taxon>
        <taxon>Sar</taxon>
        <taxon>Alveolata</taxon>
        <taxon>Ciliophora</taxon>
        <taxon>Intramacronucleata</taxon>
        <taxon>Oligohymenophorea</taxon>
        <taxon>Scuticociliatia</taxon>
        <taxon>Philasterida</taxon>
        <taxon>Pseudocohnilembidae</taxon>
        <taxon>Pseudocohnilembus</taxon>
    </lineage>
</organism>
<dbReference type="SUPFAM" id="SSF103657">
    <property type="entry name" value="BAR/IMD domain-like"/>
    <property type="match status" value="1"/>
</dbReference>
<feature type="compositionally biased region" description="Polar residues" evidence="2">
    <location>
        <begin position="451"/>
        <end position="461"/>
    </location>
</feature>
<dbReference type="AlphaFoldDB" id="A0A0V0QUY9"/>
<keyword evidence="1" id="KW-0175">Coiled coil</keyword>
<feature type="region of interest" description="Disordered" evidence="2">
    <location>
        <begin position="451"/>
        <end position="481"/>
    </location>
</feature>
<reference evidence="3 4" key="1">
    <citation type="journal article" date="2015" name="Sci. Rep.">
        <title>Genome of the facultative scuticociliatosis pathogen Pseudocohnilembus persalinus provides insight into its virulence through horizontal gene transfer.</title>
        <authorList>
            <person name="Xiong J."/>
            <person name="Wang G."/>
            <person name="Cheng J."/>
            <person name="Tian M."/>
            <person name="Pan X."/>
            <person name="Warren A."/>
            <person name="Jiang C."/>
            <person name="Yuan D."/>
            <person name="Miao W."/>
        </authorList>
    </citation>
    <scope>NUCLEOTIDE SEQUENCE [LARGE SCALE GENOMIC DNA]</scope>
    <source>
        <strain evidence="3">36N120E</strain>
    </source>
</reference>
<evidence type="ECO:0008006" key="5">
    <source>
        <dbReference type="Google" id="ProtNLM"/>
    </source>
</evidence>
<feature type="compositionally biased region" description="Basic and acidic residues" evidence="2">
    <location>
        <begin position="462"/>
        <end position="476"/>
    </location>
</feature>
<gene>
    <name evidence="3" type="ORF">PPERSA_01095</name>
</gene>
<evidence type="ECO:0000256" key="1">
    <source>
        <dbReference type="SAM" id="Coils"/>
    </source>
</evidence>
<dbReference type="OMA" id="KREYEQN"/>
<dbReference type="OrthoDB" id="290913at2759"/>
<proteinExistence type="predicted"/>